<feature type="region of interest" description="Disordered" evidence="9">
    <location>
        <begin position="1"/>
        <end position="33"/>
    </location>
</feature>
<dbReference type="EMBL" id="LLZS01000003">
    <property type="protein sequence ID" value="KUR72427.1"/>
    <property type="molecule type" value="Genomic_DNA"/>
</dbReference>
<feature type="compositionally biased region" description="Basic and acidic residues" evidence="9">
    <location>
        <begin position="15"/>
        <end position="33"/>
    </location>
</feature>
<dbReference type="PRINTS" id="PR00465">
    <property type="entry name" value="EP450IV"/>
</dbReference>
<protein>
    <submittedName>
        <fullName evidence="10">Cytochrome</fullName>
    </submittedName>
</protein>
<comment type="cofactor">
    <cofactor evidence="1 8">
        <name>heme</name>
        <dbReference type="ChEBI" id="CHEBI:30413"/>
    </cofactor>
</comment>
<dbReference type="Gene3D" id="1.10.630.10">
    <property type="entry name" value="Cytochrome P450"/>
    <property type="match status" value="1"/>
</dbReference>
<evidence type="ECO:0000256" key="1">
    <source>
        <dbReference type="ARBA" id="ARBA00001971"/>
    </source>
</evidence>
<evidence type="ECO:0000256" key="3">
    <source>
        <dbReference type="ARBA" id="ARBA00022617"/>
    </source>
</evidence>
<proteinExistence type="inferred from homology"/>
<evidence type="ECO:0000256" key="5">
    <source>
        <dbReference type="ARBA" id="ARBA00023002"/>
    </source>
</evidence>
<dbReference type="GO" id="GO:0020037">
    <property type="term" value="F:heme binding"/>
    <property type="evidence" value="ECO:0007669"/>
    <property type="project" value="InterPro"/>
</dbReference>
<organism evidence="10 11">
    <name type="scientific">Novosphingobium fuchskuhlense</name>
    <dbReference type="NCBI Taxonomy" id="1117702"/>
    <lineage>
        <taxon>Bacteria</taxon>
        <taxon>Pseudomonadati</taxon>
        <taxon>Pseudomonadota</taxon>
        <taxon>Alphaproteobacteria</taxon>
        <taxon>Sphingomonadales</taxon>
        <taxon>Sphingomonadaceae</taxon>
        <taxon>Novosphingobium</taxon>
    </lineage>
</organism>
<dbReference type="GO" id="GO:0016125">
    <property type="term" value="P:sterol metabolic process"/>
    <property type="evidence" value="ECO:0007669"/>
    <property type="project" value="TreeGrafter"/>
</dbReference>
<dbReference type="SUPFAM" id="SSF48264">
    <property type="entry name" value="Cytochrome P450"/>
    <property type="match status" value="1"/>
</dbReference>
<dbReference type="PANTHER" id="PTHR24286">
    <property type="entry name" value="CYTOCHROME P450 26"/>
    <property type="match status" value="1"/>
</dbReference>
<dbReference type="Pfam" id="PF00067">
    <property type="entry name" value="p450"/>
    <property type="match status" value="1"/>
</dbReference>
<dbReference type="InterPro" id="IPR001128">
    <property type="entry name" value="Cyt_P450"/>
</dbReference>
<keyword evidence="11" id="KW-1185">Reference proteome</keyword>
<reference evidence="10 11" key="1">
    <citation type="submission" date="2015-10" db="EMBL/GenBank/DDBJ databases">
        <title>Draft genome sequence of Novosphingobium fuchskuhlense DSM 25065 isolated from a surface water sample of the southwest basin of Lake Grosse Fuchskuhle.</title>
        <authorList>
            <person name="Ruckert C."/>
            <person name="Winkler A."/>
            <person name="Glaeser J."/>
            <person name="Grossart H.-P."/>
            <person name="Kalinowski J."/>
            <person name="Glaeser S."/>
        </authorList>
    </citation>
    <scope>NUCLEOTIDE SEQUENCE [LARGE SCALE GENOMIC DNA]</scope>
    <source>
        <strain evidence="10 11">FNE08-7</strain>
    </source>
</reference>
<accession>A0A124JVM2</accession>
<evidence type="ECO:0000256" key="7">
    <source>
        <dbReference type="ARBA" id="ARBA00023033"/>
    </source>
</evidence>
<evidence type="ECO:0000256" key="4">
    <source>
        <dbReference type="ARBA" id="ARBA00022723"/>
    </source>
</evidence>
<dbReference type="InterPro" id="IPR002403">
    <property type="entry name" value="Cyt_P450_E_grp-IV"/>
</dbReference>
<keyword evidence="7" id="KW-0503">Monooxygenase</keyword>
<dbReference type="GO" id="GO:0004497">
    <property type="term" value="F:monooxygenase activity"/>
    <property type="evidence" value="ECO:0007669"/>
    <property type="project" value="UniProtKB-KW"/>
</dbReference>
<gene>
    <name evidence="10" type="ORF">AQZ52_03995</name>
</gene>
<dbReference type="AlphaFoldDB" id="A0A124JVM2"/>
<evidence type="ECO:0000256" key="2">
    <source>
        <dbReference type="ARBA" id="ARBA00010617"/>
    </source>
</evidence>
<comment type="similarity">
    <text evidence="2">Belongs to the cytochrome P450 family.</text>
</comment>
<sequence length="474" mass="52772">MALASLAAPPTRAVRPHDAQSERGNPHWTRLKDERELDHIPGSDGWPIVGTTFQLLADPIGYGNRMRAAYGDVYRTRSFGRRQVTLIGPEANELVLFDRDKIFSSEQGWGPVLNLLFPRGLMLMDFAAHRADRRALSIAFKPEPMRHYCDALNADIARGVEAWGAGERKFYSAIKALTLETAATSFLGLPLGPEADRLNKAFVDMVQASVAPVRRPLPFTAMGKGYAGRKLMVDYFTRLVRERRAKPGQDMFSQFAMARRDDDPAADLLPEDVVVDHMIFLMMAAHDTITSSFTTLIWHLAKNPEWQEKLRAEARAAAGGDGVPLAYDALGKMELAEMAMKEALRIMPPVPSTPRRAMRDFTFGGYRIPAGTNVGVSAAAVHADPALWPDPERFDPLRFTPAAVAARHKYAWIPYGGGAHMCLGLHFATMQTKLLVHHILTRYQVEAEPGYTPAWQAWPIPKPRDGLQVRLVRL</sequence>
<feature type="binding site" description="axial binding residue" evidence="8">
    <location>
        <position position="422"/>
    </location>
    <ligand>
        <name>heme</name>
        <dbReference type="ChEBI" id="CHEBI:30413"/>
    </ligand>
    <ligandPart>
        <name>Fe</name>
        <dbReference type="ChEBI" id="CHEBI:18248"/>
    </ligandPart>
</feature>
<dbReference type="PANTHER" id="PTHR24286:SF24">
    <property type="entry name" value="LANOSTEROL 14-ALPHA DEMETHYLASE"/>
    <property type="match status" value="1"/>
</dbReference>
<evidence type="ECO:0000256" key="9">
    <source>
        <dbReference type="SAM" id="MobiDB-lite"/>
    </source>
</evidence>
<evidence type="ECO:0000313" key="10">
    <source>
        <dbReference type="EMBL" id="KUR72427.1"/>
    </source>
</evidence>
<keyword evidence="5" id="KW-0560">Oxidoreductase</keyword>
<keyword evidence="3 8" id="KW-0349">Heme</keyword>
<dbReference type="InterPro" id="IPR036396">
    <property type="entry name" value="Cyt_P450_sf"/>
</dbReference>
<dbReference type="OrthoDB" id="9764248at2"/>
<comment type="caution">
    <text evidence="10">The sequence shown here is derived from an EMBL/GenBank/DDBJ whole genome shotgun (WGS) entry which is preliminary data.</text>
</comment>
<dbReference type="GO" id="GO:0005506">
    <property type="term" value="F:iron ion binding"/>
    <property type="evidence" value="ECO:0007669"/>
    <property type="project" value="InterPro"/>
</dbReference>
<dbReference type="STRING" id="1117702.AQZ52_03995"/>
<keyword evidence="6 8" id="KW-0408">Iron</keyword>
<name>A0A124JVM2_9SPHN</name>
<evidence type="ECO:0000256" key="8">
    <source>
        <dbReference type="PIRSR" id="PIRSR602403-1"/>
    </source>
</evidence>
<dbReference type="GO" id="GO:0016705">
    <property type="term" value="F:oxidoreductase activity, acting on paired donors, with incorporation or reduction of molecular oxygen"/>
    <property type="evidence" value="ECO:0007669"/>
    <property type="project" value="InterPro"/>
</dbReference>
<dbReference type="Proteomes" id="UP000058012">
    <property type="component" value="Unassembled WGS sequence"/>
</dbReference>
<evidence type="ECO:0000313" key="11">
    <source>
        <dbReference type="Proteomes" id="UP000058012"/>
    </source>
</evidence>
<keyword evidence="4 8" id="KW-0479">Metal-binding</keyword>
<evidence type="ECO:0000256" key="6">
    <source>
        <dbReference type="ARBA" id="ARBA00023004"/>
    </source>
</evidence>